<evidence type="ECO:0000313" key="2">
    <source>
        <dbReference type="Proteomes" id="UP000034894"/>
    </source>
</evidence>
<gene>
    <name evidence="1" type="ORF">UV73_C0008G0054</name>
</gene>
<proteinExistence type="predicted"/>
<dbReference type="STRING" id="1618443.UV73_C0008G0054"/>
<protein>
    <submittedName>
        <fullName evidence="1">Uncharacterized protein</fullName>
    </submittedName>
</protein>
<dbReference type="Proteomes" id="UP000034894">
    <property type="component" value="Unassembled WGS sequence"/>
</dbReference>
<reference evidence="1 2" key="1">
    <citation type="journal article" date="2015" name="Nature">
        <title>rRNA introns, odd ribosomes, and small enigmatic genomes across a large radiation of phyla.</title>
        <authorList>
            <person name="Brown C.T."/>
            <person name="Hug L.A."/>
            <person name="Thomas B.C."/>
            <person name="Sharon I."/>
            <person name="Castelle C.J."/>
            <person name="Singh A."/>
            <person name="Wilkins M.J."/>
            <person name="Williams K.H."/>
            <person name="Banfield J.F."/>
        </authorList>
    </citation>
    <scope>NUCLEOTIDE SEQUENCE [LARGE SCALE GENOMIC DNA]</scope>
</reference>
<dbReference type="AlphaFoldDB" id="A0A0G1DIK9"/>
<organism evidence="1 2">
    <name type="scientific">Candidatus Gottesmanbacteria bacterium GW2011_GWA2_43_14</name>
    <dbReference type="NCBI Taxonomy" id="1618443"/>
    <lineage>
        <taxon>Bacteria</taxon>
        <taxon>Candidatus Gottesmaniibacteriota</taxon>
    </lineage>
</organism>
<comment type="caution">
    <text evidence="1">The sequence shown here is derived from an EMBL/GenBank/DDBJ whole genome shotgun (WGS) entry which is preliminary data.</text>
</comment>
<dbReference type="EMBL" id="LCFP01000008">
    <property type="protein sequence ID" value="KKS97534.1"/>
    <property type="molecule type" value="Genomic_DNA"/>
</dbReference>
<sequence>MADKYERNGRSSAEEIAAAIKSMAPSQEILDGFNRMSAMLGFIEEGGTDAIFNIWNGATATGFDIKPLVLKGPHITIYRPISQISPVRFLLSSEDDGTPRNKTGDHEFDLAILALPFQTHFSRDGSTQQFSVDLNLKKGTVSVSTDQAGFQLHMNPNSPYLEGVVSLQM</sequence>
<accession>A0A0G1DIK9</accession>
<evidence type="ECO:0000313" key="1">
    <source>
        <dbReference type="EMBL" id="KKS97534.1"/>
    </source>
</evidence>
<name>A0A0G1DIK9_9BACT</name>